<keyword evidence="3" id="KW-0548">Nucleotidyltransferase</keyword>
<dbReference type="CDD" id="cd09274">
    <property type="entry name" value="RNase_HI_RT_Ty3"/>
    <property type="match status" value="1"/>
</dbReference>
<dbReference type="Pfam" id="PF00078">
    <property type="entry name" value="RVT_1"/>
    <property type="match status" value="1"/>
</dbReference>
<evidence type="ECO:0000256" key="10">
    <source>
        <dbReference type="ARBA" id="ARBA00022908"/>
    </source>
</evidence>
<dbReference type="Pfam" id="PF17917">
    <property type="entry name" value="RT_RNaseH"/>
    <property type="match status" value="1"/>
</dbReference>
<dbReference type="Gene3D" id="1.10.340.70">
    <property type="match status" value="1"/>
</dbReference>
<dbReference type="Gene3D" id="3.30.420.10">
    <property type="entry name" value="Ribonuclease H-like superfamily/Ribonuclease H"/>
    <property type="match status" value="1"/>
</dbReference>
<keyword evidence="18" id="KW-1185">Reference proteome</keyword>
<dbReference type="PANTHER" id="PTHR37984">
    <property type="entry name" value="PROTEIN CBG26694"/>
    <property type="match status" value="1"/>
</dbReference>
<accession>A0AA38TLQ1</accession>
<dbReference type="GO" id="GO:0046872">
    <property type="term" value="F:metal ion binding"/>
    <property type="evidence" value="ECO:0007669"/>
    <property type="project" value="UniProtKB-KW"/>
</dbReference>
<protein>
    <recommendedName>
        <fullName evidence="16">Integrase catalytic domain-containing protein</fullName>
    </recommendedName>
</protein>
<keyword evidence="8" id="KW-0378">Hydrolase</keyword>
<evidence type="ECO:0000256" key="9">
    <source>
        <dbReference type="ARBA" id="ARBA00022842"/>
    </source>
</evidence>
<dbReference type="SUPFAM" id="SSF53098">
    <property type="entry name" value="Ribonuclease H-like"/>
    <property type="match status" value="1"/>
</dbReference>
<evidence type="ECO:0000256" key="8">
    <source>
        <dbReference type="ARBA" id="ARBA00022801"/>
    </source>
</evidence>
<dbReference type="Pfam" id="PF17921">
    <property type="entry name" value="Integrase_H2C2"/>
    <property type="match status" value="1"/>
</dbReference>
<dbReference type="GO" id="GO:0003887">
    <property type="term" value="F:DNA-directed DNA polymerase activity"/>
    <property type="evidence" value="ECO:0007669"/>
    <property type="project" value="UniProtKB-KW"/>
</dbReference>
<dbReference type="SUPFAM" id="SSF56672">
    <property type="entry name" value="DNA/RNA polymerases"/>
    <property type="match status" value="1"/>
</dbReference>
<feature type="domain" description="Integrase catalytic" evidence="16">
    <location>
        <begin position="1022"/>
        <end position="1189"/>
    </location>
</feature>
<evidence type="ECO:0000256" key="15">
    <source>
        <dbReference type="SAM" id="MobiDB-lite"/>
    </source>
</evidence>
<dbReference type="InterPro" id="IPR050951">
    <property type="entry name" value="Retrovirus_Pol_polyprotein"/>
</dbReference>
<feature type="compositionally biased region" description="Basic and acidic residues" evidence="15">
    <location>
        <begin position="15"/>
        <end position="25"/>
    </location>
</feature>
<keyword evidence="9" id="KW-0460">Magnesium</keyword>
<dbReference type="Gene3D" id="3.10.10.10">
    <property type="entry name" value="HIV Type 1 Reverse Transcriptase, subunit A, domain 1"/>
    <property type="match status" value="1"/>
</dbReference>
<dbReference type="EMBL" id="JARYMX010000003">
    <property type="protein sequence ID" value="KAJ9556351.1"/>
    <property type="molecule type" value="Genomic_DNA"/>
</dbReference>
<proteinExistence type="predicted"/>
<keyword evidence="11" id="KW-0695">RNA-directed DNA polymerase</keyword>
<dbReference type="CDD" id="cd01647">
    <property type="entry name" value="RT_LTR"/>
    <property type="match status" value="1"/>
</dbReference>
<dbReference type="InterPro" id="IPR000477">
    <property type="entry name" value="RT_dom"/>
</dbReference>
<keyword evidence="13" id="KW-0238">DNA-binding</keyword>
<dbReference type="InterPro" id="IPR043128">
    <property type="entry name" value="Rev_trsase/Diguanyl_cyclase"/>
</dbReference>
<evidence type="ECO:0000259" key="16">
    <source>
        <dbReference type="PROSITE" id="PS50994"/>
    </source>
</evidence>
<feature type="compositionally biased region" description="Basic and acidic residues" evidence="15">
    <location>
        <begin position="39"/>
        <end position="53"/>
    </location>
</feature>
<keyword evidence="5" id="KW-0479">Metal-binding</keyword>
<evidence type="ECO:0000256" key="1">
    <source>
        <dbReference type="ARBA" id="ARBA00022670"/>
    </source>
</evidence>
<evidence type="ECO:0000256" key="14">
    <source>
        <dbReference type="ARBA" id="ARBA00023172"/>
    </source>
</evidence>
<dbReference type="FunFam" id="3.10.20.370:FF:000001">
    <property type="entry name" value="Retrovirus-related Pol polyprotein from transposon 17.6-like protein"/>
    <property type="match status" value="1"/>
</dbReference>
<dbReference type="GO" id="GO:0015074">
    <property type="term" value="P:DNA integration"/>
    <property type="evidence" value="ECO:0007669"/>
    <property type="project" value="UniProtKB-KW"/>
</dbReference>
<dbReference type="Pfam" id="PF24626">
    <property type="entry name" value="SH3_Tf2-1"/>
    <property type="match status" value="1"/>
</dbReference>
<evidence type="ECO:0000256" key="12">
    <source>
        <dbReference type="ARBA" id="ARBA00022932"/>
    </source>
</evidence>
<feature type="region of interest" description="Disordered" evidence="15">
    <location>
        <begin position="1"/>
        <end position="53"/>
    </location>
</feature>
<keyword evidence="2" id="KW-0808">Transferase</keyword>
<dbReference type="GO" id="GO:0006310">
    <property type="term" value="P:DNA recombination"/>
    <property type="evidence" value="ECO:0007669"/>
    <property type="project" value="UniProtKB-KW"/>
</dbReference>
<keyword evidence="14" id="KW-0233">DNA recombination</keyword>
<dbReference type="FunFam" id="3.30.70.270:FF:000020">
    <property type="entry name" value="Transposon Tf2-6 polyprotein-like Protein"/>
    <property type="match status" value="1"/>
</dbReference>
<comment type="caution">
    <text evidence="17">The sequence shown here is derived from an EMBL/GenBank/DDBJ whole genome shotgun (WGS) entry which is preliminary data.</text>
</comment>
<evidence type="ECO:0000256" key="6">
    <source>
        <dbReference type="ARBA" id="ARBA00022750"/>
    </source>
</evidence>
<dbReference type="InterPro" id="IPR043502">
    <property type="entry name" value="DNA/RNA_pol_sf"/>
</dbReference>
<evidence type="ECO:0000313" key="18">
    <source>
        <dbReference type="Proteomes" id="UP001172457"/>
    </source>
</evidence>
<feature type="region of interest" description="Disordered" evidence="15">
    <location>
        <begin position="296"/>
        <end position="315"/>
    </location>
</feature>
<evidence type="ECO:0000256" key="2">
    <source>
        <dbReference type="ARBA" id="ARBA00022679"/>
    </source>
</evidence>
<dbReference type="PROSITE" id="PS50994">
    <property type="entry name" value="INTEGRASE"/>
    <property type="match status" value="1"/>
</dbReference>
<evidence type="ECO:0000256" key="13">
    <source>
        <dbReference type="ARBA" id="ARBA00023125"/>
    </source>
</evidence>
<dbReference type="GO" id="GO:0004519">
    <property type="term" value="F:endonuclease activity"/>
    <property type="evidence" value="ECO:0007669"/>
    <property type="project" value="UniProtKB-KW"/>
</dbReference>
<name>A0AA38TLQ1_9ASTR</name>
<dbReference type="InterPro" id="IPR041373">
    <property type="entry name" value="RT_RNaseH"/>
</dbReference>
<reference evidence="17" key="1">
    <citation type="submission" date="2023-03" db="EMBL/GenBank/DDBJ databases">
        <title>Chromosome-scale reference genome and RAD-based genetic map of yellow starthistle (Centaurea solstitialis) reveal putative structural variation and QTLs associated with invader traits.</title>
        <authorList>
            <person name="Reatini B."/>
            <person name="Cang F.A."/>
            <person name="Jiang Q."/>
            <person name="Mckibben M.T.W."/>
            <person name="Barker M.S."/>
            <person name="Rieseberg L.H."/>
            <person name="Dlugosch K.M."/>
        </authorList>
    </citation>
    <scope>NUCLEOTIDE SEQUENCE</scope>
    <source>
        <strain evidence="17">CAN-66</strain>
        <tissue evidence="17">Leaf</tissue>
    </source>
</reference>
<evidence type="ECO:0000256" key="3">
    <source>
        <dbReference type="ARBA" id="ARBA00022695"/>
    </source>
</evidence>
<keyword evidence="1" id="KW-0645">Protease</keyword>
<dbReference type="GO" id="GO:0003964">
    <property type="term" value="F:RNA-directed DNA polymerase activity"/>
    <property type="evidence" value="ECO:0007669"/>
    <property type="project" value="UniProtKB-KW"/>
</dbReference>
<dbReference type="Pfam" id="PF03732">
    <property type="entry name" value="Retrotrans_gag"/>
    <property type="match status" value="1"/>
</dbReference>
<dbReference type="PANTHER" id="PTHR37984:SF5">
    <property type="entry name" value="PROTEIN NYNRIN-LIKE"/>
    <property type="match status" value="1"/>
</dbReference>
<evidence type="ECO:0000256" key="7">
    <source>
        <dbReference type="ARBA" id="ARBA00022759"/>
    </source>
</evidence>
<dbReference type="InterPro" id="IPR041588">
    <property type="entry name" value="Integrase_H2C2"/>
</dbReference>
<feature type="compositionally biased region" description="Polar residues" evidence="15">
    <location>
        <begin position="26"/>
        <end position="38"/>
    </location>
</feature>
<evidence type="ECO:0000256" key="5">
    <source>
        <dbReference type="ARBA" id="ARBA00022723"/>
    </source>
</evidence>
<dbReference type="InterPro" id="IPR056924">
    <property type="entry name" value="SH3_Tf2-1"/>
</dbReference>
<keyword evidence="12" id="KW-0239">DNA-directed DNA polymerase</keyword>
<gene>
    <name evidence="17" type="ORF">OSB04_010965</name>
</gene>
<dbReference type="GO" id="GO:0006508">
    <property type="term" value="P:proteolysis"/>
    <property type="evidence" value="ECO:0007669"/>
    <property type="project" value="UniProtKB-KW"/>
</dbReference>
<keyword evidence="7" id="KW-0255">Endonuclease</keyword>
<dbReference type="InterPro" id="IPR001584">
    <property type="entry name" value="Integrase_cat-core"/>
</dbReference>
<dbReference type="GO" id="GO:0003677">
    <property type="term" value="F:DNA binding"/>
    <property type="evidence" value="ECO:0007669"/>
    <property type="project" value="UniProtKB-KW"/>
</dbReference>
<keyword evidence="10" id="KW-0229">DNA integration</keyword>
<dbReference type="GO" id="GO:0004190">
    <property type="term" value="F:aspartic-type endopeptidase activity"/>
    <property type="evidence" value="ECO:0007669"/>
    <property type="project" value="UniProtKB-KW"/>
</dbReference>
<keyword evidence="6" id="KW-0064">Aspartyl protease</keyword>
<dbReference type="InterPro" id="IPR012337">
    <property type="entry name" value="RNaseH-like_sf"/>
</dbReference>
<keyword evidence="4" id="KW-0540">Nuclease</keyword>
<evidence type="ECO:0000313" key="17">
    <source>
        <dbReference type="EMBL" id="KAJ9556351.1"/>
    </source>
</evidence>
<organism evidence="17 18">
    <name type="scientific">Centaurea solstitialis</name>
    <name type="common">yellow star-thistle</name>
    <dbReference type="NCBI Taxonomy" id="347529"/>
    <lineage>
        <taxon>Eukaryota</taxon>
        <taxon>Viridiplantae</taxon>
        <taxon>Streptophyta</taxon>
        <taxon>Embryophyta</taxon>
        <taxon>Tracheophyta</taxon>
        <taxon>Spermatophyta</taxon>
        <taxon>Magnoliopsida</taxon>
        <taxon>eudicotyledons</taxon>
        <taxon>Gunneridae</taxon>
        <taxon>Pentapetalae</taxon>
        <taxon>asterids</taxon>
        <taxon>campanulids</taxon>
        <taxon>Asterales</taxon>
        <taxon>Asteraceae</taxon>
        <taxon>Carduoideae</taxon>
        <taxon>Cardueae</taxon>
        <taxon>Centaureinae</taxon>
        <taxon>Centaurea</taxon>
    </lineage>
</organism>
<evidence type="ECO:0000256" key="4">
    <source>
        <dbReference type="ARBA" id="ARBA00022722"/>
    </source>
</evidence>
<evidence type="ECO:0000256" key="11">
    <source>
        <dbReference type="ARBA" id="ARBA00022918"/>
    </source>
</evidence>
<dbReference type="Gene3D" id="3.10.20.370">
    <property type="match status" value="1"/>
</dbReference>
<dbReference type="Proteomes" id="UP001172457">
    <property type="component" value="Chromosome 3"/>
</dbReference>
<sequence length="1386" mass="161462">MADGDAASHTPTDPHMGENDLEASHDQSIPNVDGNDSGNTRHDEEVPTSPRTERLMKMMADQMKSLTDQMRAALEEQRKEFEKRLEEHNPTNALKQYDKGKRPIVTDEVSKPKPDRVSFKSFRSSGATEYTGQSDPVLAMQWVQNIEKVFRTIRVSDEDKVRYASAMLTDRALVWWDNTYESLDSNTRENMLWDEFRSKFFEQYCPMDLQRRLEKEFWDLKQGTMTVMEYETEFNRKLRFAQRFLSTEDDKVERFVGGLRKEIRNFLVNREVPSFVKAVEFARRCEHDLSIPDDPVPAAKRPCTGKTSTVPTHRSPKFLMSKRGQTHNATRTTPQAYSLQSNAQGFAKDVARIMLDDAILNHLVYDVFVVAKWATFVQLVRERRKHATHAGFLGINSETVHEEKEQKVRRQSNDRRWVVPQVKRRRYPKHELELFRLPRRRLVMIQMLLPVPVKNGDYLYIYGERRPGDVKIISMLKTLRCVTKGCTSFMAYVLDATKEVKKIVKDVPIVGEYPDVFPDDLPGLPPDRQVEFRIDLVPGASPIAKTPYRLAPAEMKEMMSQLQELLDKGFIRPSASPWGAPVLFVKKKDGSFRMCIDYRELNKVTIKNKYPLPRIDDLFDQLQGASYFSKIDLRSGYHQLKSEEEHATHLREILELLRKERLYAKFSKCEFWLRQVQFLGHVISGDGVSVDSTKIEAIQKWEQPKNASEVRSFLGLAGYYRRFIRDFSKIAVPLTSLTRKDVKFEWTEAQDNAFQTLKDCLTNAPILALPEGSEDFVVYSDASLLGLGCVLMQRGKVIAYASRQLKDYEKKYPTHDLELAAVVFALKLWRHYLYGTKCQLYTDHKSLKYLFDQQTLNMRQQRAMELIKDYDCEILYHPGKANVVAYALSRKTYAGLLCYVITHISVKPNLFDDIRKWQIEALKSENIKTERMVGYVNSLSEDGRGLKVFKARIWVPRLGGMRDVVLAEAHKSRLSIHPGSTKMYQDLRLDYWWPGMKTDIGRYVEKCTTCLQVKAEHQKPYGSLQPLGVPMWKWEELTMDLVTKLPKTQRQHDSIWVIVDRLTKSALFLPVRESYSMDRWAQLYIDEVVSRHGVPVKIISDRDSRFTSKFWSAFQRELETHHAFSTAYHPQTDGQSERTIQTLEDMLRACVLEFGGSWDVHLSLVEFSYNNSYHSTIGMAPYEALYGRKCRTPLCWRETGEKILAGPELIQITHDKIQIIRERMKAAQDRQKSYADRRKRPIEFSVGDMVMLKVSPWRGMLRFRKQGKLSPRFIGPFKVLERIGKQAYRLELPEELMGIHNVFHVGYLRKCLGKHEETVPLSEVKVDEKLRYIEEPESIMNEKKVNLRNKEVDLVLVKWKHHRGPNWTWERKDEMQAKYPSLFPQQ</sequence>
<dbReference type="Gene3D" id="3.30.70.270">
    <property type="match status" value="3"/>
</dbReference>
<dbReference type="InterPro" id="IPR036397">
    <property type="entry name" value="RNaseH_sf"/>
</dbReference>
<dbReference type="InterPro" id="IPR005162">
    <property type="entry name" value="Retrotrans_gag_dom"/>
</dbReference>